<gene>
    <name evidence="1" type="ORF">G0Q06_08025</name>
</gene>
<accession>A0A6B2M104</accession>
<organism evidence="1 2">
    <name type="scientific">Oceanipulchritudo coccoides</name>
    <dbReference type="NCBI Taxonomy" id="2706888"/>
    <lineage>
        <taxon>Bacteria</taxon>
        <taxon>Pseudomonadati</taxon>
        <taxon>Verrucomicrobiota</taxon>
        <taxon>Opitutia</taxon>
        <taxon>Puniceicoccales</taxon>
        <taxon>Oceanipulchritudinaceae</taxon>
        <taxon>Oceanipulchritudo</taxon>
    </lineage>
</organism>
<name>A0A6B2M104_9BACT</name>
<evidence type="ECO:0000313" key="2">
    <source>
        <dbReference type="Proteomes" id="UP000478417"/>
    </source>
</evidence>
<protein>
    <submittedName>
        <fullName evidence="1">Uncharacterized protein</fullName>
    </submittedName>
</protein>
<dbReference type="RefSeq" id="WP_163964233.1">
    <property type="nucleotide sequence ID" value="NZ_JAAGNX010000002.1"/>
</dbReference>
<evidence type="ECO:0000313" key="1">
    <source>
        <dbReference type="EMBL" id="NDV62393.1"/>
    </source>
</evidence>
<dbReference type="EMBL" id="JAAGNX010000002">
    <property type="protein sequence ID" value="NDV62393.1"/>
    <property type="molecule type" value="Genomic_DNA"/>
</dbReference>
<sequence length="214" mass="23813">MKFDPTPKLLVSLLILVQPVLSGMEIRGQTVNGVQFAGNFTSLRSGVLYLSSEKREETDSLGIPVDILESASIEIRKPYGPNLSKRLETLAPLLPHLGMKTISILLEWIRHLGGTGDWTGVYLWSGRVRQTAPDPGFQLEAALLEAQSLLKMGMYRELGLKLVPLNSSVQPIDASPLLCLLNAAFWEWSGDTDKSCFWKQLPELQIPSRDIRQN</sequence>
<dbReference type="Proteomes" id="UP000478417">
    <property type="component" value="Unassembled WGS sequence"/>
</dbReference>
<comment type="caution">
    <text evidence="1">The sequence shown here is derived from an EMBL/GenBank/DDBJ whole genome shotgun (WGS) entry which is preliminary data.</text>
</comment>
<keyword evidence="2" id="KW-1185">Reference proteome</keyword>
<reference evidence="1 2" key="1">
    <citation type="submission" date="2020-02" db="EMBL/GenBank/DDBJ databases">
        <title>Albibacoteraceae fam. nov., the first described family within the subdivision 4 Verrucomicrobia.</title>
        <authorList>
            <person name="Xi F."/>
        </authorList>
    </citation>
    <scope>NUCLEOTIDE SEQUENCE [LARGE SCALE GENOMIC DNA]</scope>
    <source>
        <strain evidence="1 2">CK1056</strain>
    </source>
</reference>
<dbReference type="AlphaFoldDB" id="A0A6B2M104"/>
<proteinExistence type="predicted"/>